<sequence length="645" mass="70385">MKNEATVSALDVFLNENHRVPHALLLSGPWGVGKTTFLRNHYFGDHRSTHSAATRPGEIGPRPPIWVSFFGLTDVAALQRRIREEISPVGSRLASIAGVGLEATAGLLQLGRTVDKAKELVDDLMTPALLQDRIFVFDDLERAEGALAPLLGLVNQIVEIHGGRVILVANEKELLARKDADWARRSEKLVGRRITVAPDVEGVMKGFLAVGRSDLLRERLVCVADHVRLVFDRSDTGNLRSLNWALDGVEAVMSVTPDAEIAPETLKHIAAGIAAPAIEMRTGRLSGLDLENYLHLSLSATINQMQSAKSAPEDRPADPDLAADRWTQFDERYNGFLLDPPAIDYGIVAALERSGYADSQVIADALKSRFDVGRKEPAPAWRRLWFGLDLSEAAFEQAVVEFTKDLDARRYLIAGEILHSAGIATRLARFGETRPTAGEPIEAFFRDYLDARGRMGGAGHGPYAGWGRYGHPLDDAYAGLTYQEYDRPEFRAVADHIVSRFHADCLRRANVEAESVIAAAEQGDFAPWIRAGTRGANDQLDRHPGFSSINSDRVADLIANGDGGPRAPIGCLLARWKMVGKRPSLEGEIEWTRAVVSGVLERLQKSGTAGGRLRADAVKRMIASNDESETPERRLLGAGKAGEGA</sequence>
<dbReference type="EMBL" id="JAVRHL010000005">
    <property type="protein sequence ID" value="MDT0684502.1"/>
    <property type="molecule type" value="Genomic_DNA"/>
</dbReference>
<dbReference type="RefSeq" id="WP_311694075.1">
    <property type="nucleotide sequence ID" value="NZ_JAVRHL010000005.1"/>
</dbReference>
<evidence type="ECO:0000256" key="1">
    <source>
        <dbReference type="SAM" id="MobiDB-lite"/>
    </source>
</evidence>
<organism evidence="2 3">
    <name type="scientific">Tropicimonas omnivorans</name>
    <dbReference type="NCBI Taxonomy" id="3075590"/>
    <lineage>
        <taxon>Bacteria</taxon>
        <taxon>Pseudomonadati</taxon>
        <taxon>Pseudomonadota</taxon>
        <taxon>Alphaproteobacteria</taxon>
        <taxon>Rhodobacterales</taxon>
        <taxon>Roseobacteraceae</taxon>
        <taxon>Tropicimonas</taxon>
    </lineage>
</organism>
<evidence type="ECO:0000313" key="3">
    <source>
        <dbReference type="Proteomes" id="UP001265259"/>
    </source>
</evidence>
<name>A0ABU3DLA0_9RHOB</name>
<evidence type="ECO:0000313" key="2">
    <source>
        <dbReference type="EMBL" id="MDT0684502.1"/>
    </source>
</evidence>
<protein>
    <recommendedName>
        <fullName evidence="4">KAP NTPase domain-containing protein</fullName>
    </recommendedName>
</protein>
<dbReference type="SUPFAM" id="SSF52540">
    <property type="entry name" value="P-loop containing nucleoside triphosphate hydrolases"/>
    <property type="match status" value="1"/>
</dbReference>
<gene>
    <name evidence="2" type="ORF">RM543_17615</name>
</gene>
<evidence type="ECO:0008006" key="4">
    <source>
        <dbReference type="Google" id="ProtNLM"/>
    </source>
</evidence>
<dbReference type="Proteomes" id="UP001265259">
    <property type="component" value="Unassembled WGS sequence"/>
</dbReference>
<comment type="caution">
    <text evidence="2">The sequence shown here is derived from an EMBL/GenBank/DDBJ whole genome shotgun (WGS) entry which is preliminary data.</text>
</comment>
<proteinExistence type="predicted"/>
<keyword evidence="3" id="KW-1185">Reference proteome</keyword>
<dbReference type="InterPro" id="IPR027417">
    <property type="entry name" value="P-loop_NTPase"/>
</dbReference>
<reference evidence="2 3" key="1">
    <citation type="submission" date="2023-09" db="EMBL/GenBank/DDBJ databases">
        <authorList>
            <person name="Rey-Velasco X."/>
        </authorList>
    </citation>
    <scope>NUCLEOTIDE SEQUENCE [LARGE SCALE GENOMIC DNA]</scope>
    <source>
        <strain evidence="2 3">F158</strain>
    </source>
</reference>
<accession>A0ABU3DLA0</accession>
<feature type="region of interest" description="Disordered" evidence="1">
    <location>
        <begin position="623"/>
        <end position="645"/>
    </location>
</feature>